<organism evidence="3">
    <name type="scientific">marine metagenome</name>
    <dbReference type="NCBI Taxonomy" id="408172"/>
    <lineage>
        <taxon>unclassified sequences</taxon>
        <taxon>metagenomes</taxon>
        <taxon>ecological metagenomes</taxon>
    </lineage>
</organism>
<dbReference type="Pfam" id="PF13649">
    <property type="entry name" value="Methyltransf_25"/>
    <property type="match status" value="1"/>
</dbReference>
<dbReference type="EMBL" id="UINC01001689">
    <property type="protein sequence ID" value="SUZ86576.1"/>
    <property type="molecule type" value="Genomic_DNA"/>
</dbReference>
<feature type="domain" description="Methyltransferase" evidence="2">
    <location>
        <begin position="42"/>
        <end position="141"/>
    </location>
</feature>
<dbReference type="PANTHER" id="PTHR43861">
    <property type="entry name" value="TRANS-ACONITATE 2-METHYLTRANSFERASE-RELATED"/>
    <property type="match status" value="1"/>
</dbReference>
<reference evidence="3" key="1">
    <citation type="submission" date="2018-05" db="EMBL/GenBank/DDBJ databases">
        <authorList>
            <person name="Lanie J.A."/>
            <person name="Ng W.-L."/>
            <person name="Kazmierczak K.M."/>
            <person name="Andrzejewski T.M."/>
            <person name="Davidsen T.M."/>
            <person name="Wayne K.J."/>
            <person name="Tettelin H."/>
            <person name="Glass J.I."/>
            <person name="Rusch D."/>
            <person name="Podicherti R."/>
            <person name="Tsui H.-C.T."/>
            <person name="Winkler M.E."/>
        </authorList>
    </citation>
    <scope>NUCLEOTIDE SEQUENCE</scope>
</reference>
<dbReference type="GO" id="GO:0016740">
    <property type="term" value="F:transferase activity"/>
    <property type="evidence" value="ECO:0007669"/>
    <property type="project" value="UniProtKB-KW"/>
</dbReference>
<accession>A0A381R4A5</accession>
<evidence type="ECO:0000313" key="3">
    <source>
        <dbReference type="EMBL" id="SUZ86576.1"/>
    </source>
</evidence>
<evidence type="ECO:0000259" key="2">
    <source>
        <dbReference type="Pfam" id="PF13649"/>
    </source>
</evidence>
<dbReference type="Gene3D" id="3.40.50.150">
    <property type="entry name" value="Vaccinia Virus protein VP39"/>
    <property type="match status" value="1"/>
</dbReference>
<dbReference type="AlphaFoldDB" id="A0A381R4A5"/>
<gene>
    <name evidence="3" type="ORF">METZ01_LOCUS39430</name>
</gene>
<protein>
    <recommendedName>
        <fullName evidence="2">Methyltransferase domain-containing protein</fullName>
    </recommendedName>
</protein>
<name>A0A381R4A5_9ZZZZ</name>
<sequence>MIHLVDESGSDSWAEVCEALYLERRDDVSFYLDQSNRSAGPVLEIGCATGRITEILSDFGKDVYAIDPSTSQLEIARAKVNALDNPGDVAFARSSLDKPDISSGKKYGLAIVPCYGFMSITDPTEQQRFLHDVRRNLSPGGRLVIEMGIPDPGVMLGDPATLYHYRDVNLKDESSVVLYSQRDYEDHTQIGYVKAVAEFLDSTGLVTKKVVHDLEFRYTFRWEMHHLLRLCGFEVLSLYGDFDEGPFTEESDKMVWVAGSRS</sequence>
<dbReference type="SUPFAM" id="SSF53335">
    <property type="entry name" value="S-adenosyl-L-methionine-dependent methyltransferases"/>
    <property type="match status" value="1"/>
</dbReference>
<dbReference type="InterPro" id="IPR041698">
    <property type="entry name" value="Methyltransf_25"/>
</dbReference>
<evidence type="ECO:0000256" key="1">
    <source>
        <dbReference type="ARBA" id="ARBA00022679"/>
    </source>
</evidence>
<proteinExistence type="predicted"/>
<keyword evidence="1" id="KW-0808">Transferase</keyword>
<dbReference type="InterPro" id="IPR029063">
    <property type="entry name" value="SAM-dependent_MTases_sf"/>
</dbReference>
<dbReference type="CDD" id="cd02440">
    <property type="entry name" value="AdoMet_MTases"/>
    <property type="match status" value="1"/>
</dbReference>